<reference evidence="1 2" key="1">
    <citation type="journal article" date="2015" name="Int. J. Syst. Evol. Microbiol.">
        <title>Amycolatopsis rhabdoformis sp. nov., an actinomycete isolated from a tropical forest soil.</title>
        <authorList>
            <person name="Souza W.R."/>
            <person name="Silva R.E."/>
            <person name="Goodfellow M."/>
            <person name="Busarakam K."/>
            <person name="Figueiro F.S."/>
            <person name="Ferreira D."/>
            <person name="Rodrigues-Filho E."/>
            <person name="Moraes L.A.B."/>
            <person name="Zucchi T.D."/>
        </authorList>
    </citation>
    <scope>NUCLEOTIDE SEQUENCE [LARGE SCALE GENOMIC DNA]</scope>
    <source>
        <strain evidence="1 2">NCIMB 14900</strain>
    </source>
</reference>
<organism evidence="1 2">
    <name type="scientific">Amycolatopsis rhabdoformis</name>
    <dbReference type="NCBI Taxonomy" id="1448059"/>
    <lineage>
        <taxon>Bacteria</taxon>
        <taxon>Bacillati</taxon>
        <taxon>Actinomycetota</taxon>
        <taxon>Actinomycetes</taxon>
        <taxon>Pseudonocardiales</taxon>
        <taxon>Pseudonocardiaceae</taxon>
        <taxon>Amycolatopsis</taxon>
    </lineage>
</organism>
<dbReference type="RefSeq" id="WP_326835645.1">
    <property type="nucleotide sequence ID" value="NZ_CP142149.1"/>
</dbReference>
<proteinExistence type="predicted"/>
<sequence>MRELAGRMRAVDPGAGAALQVIAHFDALVEARAGLEATVRAAAVLAGCAAGLVVPDRRLRVRVEPDGRRAAGEPGGFSVPLPGYAGGLVWLDRSTDDPGQTELDRVVVERLATAVRIVLDRTGPGLGAGAAGDPAAVELLVDAGTDEPTRLRAARSLSLASGGSFAVTVSCGGARPAGSARLGDLDVTIAAVAAARGTRSATGPSVGLSELPASYEQARLAFRLTADGEPGPSHVDAVALGGLLALAAGCDTPAAVAEVALLERVLAAHPWAPETLTAVAAEPSLRAAAAAVPVHHSTLQARVDVLTAELGYGPATAAGRTRLTIALALRRFRRTR</sequence>
<dbReference type="Proteomes" id="UP001330812">
    <property type="component" value="Chromosome"/>
</dbReference>
<dbReference type="EMBL" id="CP142149">
    <property type="protein sequence ID" value="WSE32838.1"/>
    <property type="molecule type" value="Genomic_DNA"/>
</dbReference>
<gene>
    <name evidence="1" type="ORF">VSH64_12055</name>
</gene>
<protein>
    <submittedName>
        <fullName evidence="1">PucR family transcriptional regulator</fullName>
    </submittedName>
</protein>
<keyword evidence="2" id="KW-1185">Reference proteome</keyword>
<evidence type="ECO:0000313" key="1">
    <source>
        <dbReference type="EMBL" id="WSE32838.1"/>
    </source>
</evidence>
<accession>A0ABZ1IGP2</accession>
<dbReference type="Gene3D" id="1.10.10.2840">
    <property type="entry name" value="PucR C-terminal helix-turn-helix domain"/>
    <property type="match status" value="1"/>
</dbReference>
<name>A0ABZ1IGP2_9PSEU</name>
<dbReference type="InterPro" id="IPR042070">
    <property type="entry name" value="PucR_C-HTH_sf"/>
</dbReference>
<evidence type="ECO:0000313" key="2">
    <source>
        <dbReference type="Proteomes" id="UP001330812"/>
    </source>
</evidence>